<dbReference type="EMBL" id="JAPZVP010000017">
    <property type="protein sequence ID" value="MDA1361903.1"/>
    <property type="molecule type" value="Genomic_DNA"/>
</dbReference>
<dbReference type="AlphaFoldDB" id="A0A9X3SV09"/>
<dbReference type="InterPro" id="IPR017896">
    <property type="entry name" value="4Fe4S_Fe-S-bd"/>
</dbReference>
<dbReference type="Gene3D" id="3.30.70.20">
    <property type="match status" value="1"/>
</dbReference>
<accession>A0A9X3SV09</accession>
<keyword evidence="6" id="KW-1185">Reference proteome</keyword>
<organism evidence="5 6">
    <name type="scientific">Glycomyces luteolus</name>
    <dbReference type="NCBI Taxonomy" id="2670330"/>
    <lineage>
        <taxon>Bacteria</taxon>
        <taxon>Bacillati</taxon>
        <taxon>Actinomycetota</taxon>
        <taxon>Actinomycetes</taxon>
        <taxon>Glycomycetales</taxon>
        <taxon>Glycomycetaceae</taxon>
        <taxon>Glycomyces</taxon>
    </lineage>
</organism>
<evidence type="ECO:0000256" key="2">
    <source>
        <dbReference type="ARBA" id="ARBA00023004"/>
    </source>
</evidence>
<dbReference type="Proteomes" id="UP001146067">
    <property type="component" value="Unassembled WGS sequence"/>
</dbReference>
<feature type="domain" description="4Fe-4S ferredoxin-type" evidence="4">
    <location>
        <begin position="2"/>
        <end position="31"/>
    </location>
</feature>
<evidence type="ECO:0000313" key="5">
    <source>
        <dbReference type="EMBL" id="MDA1361903.1"/>
    </source>
</evidence>
<dbReference type="PROSITE" id="PS00198">
    <property type="entry name" value="4FE4S_FER_1"/>
    <property type="match status" value="1"/>
</dbReference>
<reference evidence="5" key="1">
    <citation type="submission" date="2022-12" db="EMBL/GenBank/DDBJ databases">
        <title>Gycomyces niveus sp.nov.,a novel actinomycete isolated from soil in Shouguan.</title>
        <authorList>
            <person name="Yang X."/>
        </authorList>
    </citation>
    <scope>NUCLEOTIDE SEQUENCE</scope>
    <source>
        <strain evidence="5">NEAU-A15</strain>
    </source>
</reference>
<dbReference type="GO" id="GO:0046872">
    <property type="term" value="F:metal ion binding"/>
    <property type="evidence" value="ECO:0007669"/>
    <property type="project" value="UniProtKB-KW"/>
</dbReference>
<dbReference type="InterPro" id="IPR017900">
    <property type="entry name" value="4Fe4S_Fe_S_CS"/>
</dbReference>
<evidence type="ECO:0000256" key="1">
    <source>
        <dbReference type="ARBA" id="ARBA00022723"/>
    </source>
</evidence>
<sequence>MDGPFVVTTACTACGACLRTCPERCLRPTPGGRIPLLVIADRCTGCGECAEVCPAEAIRPLAEVTR</sequence>
<protein>
    <submittedName>
        <fullName evidence="5">4Fe-4S binding protein</fullName>
    </submittedName>
</protein>
<proteinExistence type="predicted"/>
<comment type="caution">
    <text evidence="5">The sequence shown here is derived from an EMBL/GenBank/DDBJ whole genome shotgun (WGS) entry which is preliminary data.</text>
</comment>
<keyword evidence="3" id="KW-0411">Iron-sulfur</keyword>
<keyword evidence="2" id="KW-0408">Iron</keyword>
<name>A0A9X3SV09_9ACTN</name>
<dbReference type="PROSITE" id="PS51379">
    <property type="entry name" value="4FE4S_FER_2"/>
    <property type="match status" value="2"/>
</dbReference>
<dbReference type="Pfam" id="PF12838">
    <property type="entry name" value="Fer4_7"/>
    <property type="match status" value="1"/>
</dbReference>
<evidence type="ECO:0000256" key="3">
    <source>
        <dbReference type="ARBA" id="ARBA00023014"/>
    </source>
</evidence>
<feature type="domain" description="4Fe-4S ferredoxin-type" evidence="4">
    <location>
        <begin position="34"/>
        <end position="63"/>
    </location>
</feature>
<evidence type="ECO:0000259" key="4">
    <source>
        <dbReference type="PROSITE" id="PS51379"/>
    </source>
</evidence>
<keyword evidence="1" id="KW-0479">Metal-binding</keyword>
<dbReference type="SUPFAM" id="SSF54862">
    <property type="entry name" value="4Fe-4S ferredoxins"/>
    <property type="match status" value="1"/>
</dbReference>
<dbReference type="GO" id="GO:0051536">
    <property type="term" value="F:iron-sulfur cluster binding"/>
    <property type="evidence" value="ECO:0007669"/>
    <property type="project" value="UniProtKB-KW"/>
</dbReference>
<gene>
    <name evidence="5" type="ORF">O1R50_19910</name>
</gene>
<evidence type="ECO:0000313" key="6">
    <source>
        <dbReference type="Proteomes" id="UP001146067"/>
    </source>
</evidence>
<dbReference type="RefSeq" id="WP_270111937.1">
    <property type="nucleotide sequence ID" value="NZ_JAPZVP010000017.1"/>
</dbReference>